<proteinExistence type="predicted"/>
<dbReference type="SUPFAM" id="SSF48726">
    <property type="entry name" value="Immunoglobulin"/>
    <property type="match status" value="1"/>
</dbReference>
<name>A0A7M5UP31_9CNID</name>
<protein>
    <recommendedName>
        <fullName evidence="3">Ig-like domain-containing protein</fullName>
    </recommendedName>
</protein>
<organism evidence="1 2">
    <name type="scientific">Clytia hemisphaerica</name>
    <dbReference type="NCBI Taxonomy" id="252671"/>
    <lineage>
        <taxon>Eukaryota</taxon>
        <taxon>Metazoa</taxon>
        <taxon>Cnidaria</taxon>
        <taxon>Hydrozoa</taxon>
        <taxon>Hydroidolina</taxon>
        <taxon>Leptothecata</taxon>
        <taxon>Obeliida</taxon>
        <taxon>Clytiidae</taxon>
        <taxon>Clytia</taxon>
    </lineage>
</organism>
<dbReference type="EnsemblMetazoa" id="CLYHEMT001891.2">
    <property type="protein sequence ID" value="CLYHEMP001891.2"/>
    <property type="gene ID" value="CLYHEMG001891"/>
</dbReference>
<evidence type="ECO:0008006" key="3">
    <source>
        <dbReference type="Google" id="ProtNLM"/>
    </source>
</evidence>
<sequence>MNKTSAEIITRLRNETVEIFCSAYGHTQNMTGTIVRMGVPVPSAVERKKDNLFLVKAQVNEDGTYVCTITNGNEKVQSASFVEKFHLKSVILNSTSIEHLGKWLKESKQLGRYKACWDTNTYVPNINSGGMFFTKKYCGGKKNTITLIQIRDKWVSYYRTPNRDWDTTLGGFTEIAWTQGTKANSTKTFMFEFNPPKKYTPRFGGKNAICGYGSGPCFGNKNLYTAGFPPYAYGSRGNIWKIRGVWYSRAVFDILKFNFAQGYPRRMEVFYRL</sequence>
<dbReference type="Gene3D" id="2.60.40.10">
    <property type="entry name" value="Immunoglobulins"/>
    <property type="match status" value="1"/>
</dbReference>
<dbReference type="InterPro" id="IPR036179">
    <property type="entry name" value="Ig-like_dom_sf"/>
</dbReference>
<evidence type="ECO:0000313" key="1">
    <source>
        <dbReference type="EnsemblMetazoa" id="CLYHEMP001891.2"/>
    </source>
</evidence>
<dbReference type="AlphaFoldDB" id="A0A7M5UP31"/>
<dbReference type="Proteomes" id="UP000594262">
    <property type="component" value="Unplaced"/>
</dbReference>
<reference evidence="1" key="1">
    <citation type="submission" date="2021-01" db="UniProtKB">
        <authorList>
            <consortium name="EnsemblMetazoa"/>
        </authorList>
    </citation>
    <scope>IDENTIFICATION</scope>
</reference>
<evidence type="ECO:0000313" key="2">
    <source>
        <dbReference type="Proteomes" id="UP000594262"/>
    </source>
</evidence>
<accession>A0A7M5UP31</accession>
<dbReference type="InterPro" id="IPR013783">
    <property type="entry name" value="Ig-like_fold"/>
</dbReference>
<keyword evidence="2" id="KW-1185">Reference proteome</keyword>